<dbReference type="EMBL" id="REGN01008989">
    <property type="protein sequence ID" value="RNA02200.1"/>
    <property type="molecule type" value="Genomic_DNA"/>
</dbReference>
<evidence type="ECO:0000313" key="2">
    <source>
        <dbReference type="Proteomes" id="UP000276133"/>
    </source>
</evidence>
<evidence type="ECO:0000313" key="1">
    <source>
        <dbReference type="EMBL" id="RNA02200.1"/>
    </source>
</evidence>
<accession>A0A3M7PT23</accession>
<proteinExistence type="predicted"/>
<gene>
    <name evidence="1" type="ORF">BpHYR1_017836</name>
</gene>
<comment type="caution">
    <text evidence="1">The sequence shown here is derived from an EMBL/GenBank/DDBJ whole genome shotgun (WGS) entry which is preliminary data.</text>
</comment>
<protein>
    <submittedName>
        <fullName evidence="1">Uncharacterized protein</fullName>
    </submittedName>
</protein>
<reference evidence="1 2" key="1">
    <citation type="journal article" date="2018" name="Sci. Rep.">
        <title>Genomic signatures of local adaptation to the degree of environmental predictability in rotifers.</title>
        <authorList>
            <person name="Franch-Gras L."/>
            <person name="Hahn C."/>
            <person name="Garcia-Roger E.M."/>
            <person name="Carmona M.J."/>
            <person name="Serra M."/>
            <person name="Gomez A."/>
        </authorList>
    </citation>
    <scope>NUCLEOTIDE SEQUENCE [LARGE SCALE GENOMIC DNA]</scope>
    <source>
        <strain evidence="1">HYR1</strain>
    </source>
</reference>
<sequence length="126" mass="14375">MTTPDFYTPDFYMLAQKINTKLKINKQEQINVYSVDQQIENIEILGGKETLKFKQCQLFQKCEGKGNNITSNGIRHSVLDSCPIFNAIEGEKVLKQNIFGSFTESNVEIDESNTELYLSDTINLNN</sequence>
<name>A0A3M7PT23_BRAPC</name>
<dbReference type="AlphaFoldDB" id="A0A3M7PT23"/>
<keyword evidence="2" id="KW-1185">Reference proteome</keyword>
<dbReference type="Proteomes" id="UP000276133">
    <property type="component" value="Unassembled WGS sequence"/>
</dbReference>
<organism evidence="1 2">
    <name type="scientific">Brachionus plicatilis</name>
    <name type="common">Marine rotifer</name>
    <name type="synonym">Brachionus muelleri</name>
    <dbReference type="NCBI Taxonomy" id="10195"/>
    <lineage>
        <taxon>Eukaryota</taxon>
        <taxon>Metazoa</taxon>
        <taxon>Spiralia</taxon>
        <taxon>Gnathifera</taxon>
        <taxon>Rotifera</taxon>
        <taxon>Eurotatoria</taxon>
        <taxon>Monogononta</taxon>
        <taxon>Pseudotrocha</taxon>
        <taxon>Ploima</taxon>
        <taxon>Brachionidae</taxon>
        <taxon>Brachionus</taxon>
    </lineage>
</organism>